<dbReference type="InterPro" id="IPR037165">
    <property type="entry name" value="AldOxase/xan_DH_Mopterin-bd_sf"/>
</dbReference>
<keyword evidence="1" id="KW-0500">Molybdenum</keyword>
<dbReference type="InterPro" id="IPR036856">
    <property type="entry name" value="Ald_Oxase/Xan_DH_a/b_sf"/>
</dbReference>
<evidence type="ECO:0000256" key="2">
    <source>
        <dbReference type="ARBA" id="ARBA00023002"/>
    </source>
</evidence>
<sequence>MTRDIPDGYVGRPMLRREDGRLLQGRGRYVDDIRMPGVRHAAFVRSPHAHARIVSIDVRAALELAGVHAVVTGADLVGEVADAVVSPPIPGLVPTRFEVLPTRKIRFQGDLVACVIADDRYLAEEAAERVEVEYEILPAVTDMFVALADDAPKVDDRLASNRVVHRVHTHGRPDDQERDAAFVVETEFHQQRQSHVPLETRGCIASWDQGREHLTLVTGSQVPHPLRTQLVRRMGLRDGQVTVESPDVGGSFGQKIALYREELIICALARRLGTPIRWNEDRLENLQASCHAREQWCRTRIMADADGRILALTLDIVEDFGAYCFYPANYIAEVVGIILTGQYRVDHYRYDLTVALTNKCGVGPMRAPMAIASWVMDGTLDALARESGLDPIEIRRRNMLSAAQLPYDMPGGETLLDVNIDETMEAALEHIGHARLRADADTLHGCGICNVVESTTYGSRFYKNSGIGGSGHEAARIIVEPDGTVTGSVGLAASGHGYETAFAQVVGDGLGVSPDGVAIRLGHTDAAPYGMGSRGGRGGTAGGGALYECARMGQEHLLHIAAHMLGLNTARNLRMIDGRVEKLVDGAWRHAGVGIADIARLAYFDPLALPEGTRPGLEFYRTFDPPPMTFSNSTHACRVVIDRHTGQLTITDYVVVENCGAVINPLIVRGQQIGAVAMGISGTVLENMVYDAAGQNLSSTLGDYAIATACDIPMIRIHEKATPGSRTPLGLKGMAEGGVMGAIGAVANAVNDALAPLGVRASRLPLSPVYLHGLIHGHAISQH</sequence>
<evidence type="ECO:0000256" key="1">
    <source>
        <dbReference type="ARBA" id="ARBA00022505"/>
    </source>
</evidence>
<evidence type="ECO:0000313" key="4">
    <source>
        <dbReference type="EMBL" id="MBB2188960.1"/>
    </source>
</evidence>
<proteinExistence type="predicted"/>
<keyword evidence="5" id="KW-1185">Reference proteome</keyword>
<comment type="caution">
    <text evidence="4">The sequence shown here is derived from an EMBL/GenBank/DDBJ whole genome shotgun (WGS) entry which is preliminary data.</text>
</comment>
<evidence type="ECO:0000313" key="5">
    <source>
        <dbReference type="Proteomes" id="UP000555756"/>
    </source>
</evidence>
<dbReference type="Gene3D" id="3.90.1170.50">
    <property type="entry name" value="Aldehyde oxidase/xanthine dehydrogenase, a/b hammerhead"/>
    <property type="match status" value="1"/>
</dbReference>
<dbReference type="PANTHER" id="PTHR11908">
    <property type="entry name" value="XANTHINE DEHYDROGENASE"/>
    <property type="match status" value="1"/>
</dbReference>
<dbReference type="Pfam" id="PF01315">
    <property type="entry name" value="Ald_Xan_dh_C"/>
    <property type="match status" value="1"/>
</dbReference>
<dbReference type="Pfam" id="PF20256">
    <property type="entry name" value="MoCoBD_2"/>
    <property type="match status" value="1"/>
</dbReference>
<dbReference type="InterPro" id="IPR016208">
    <property type="entry name" value="Ald_Oxase/xanthine_DH-like"/>
</dbReference>
<keyword evidence="2" id="KW-0560">Oxidoreductase</keyword>
<dbReference type="GO" id="GO:0005506">
    <property type="term" value="F:iron ion binding"/>
    <property type="evidence" value="ECO:0007669"/>
    <property type="project" value="InterPro"/>
</dbReference>
<dbReference type="SUPFAM" id="SSF56003">
    <property type="entry name" value="Molybdenum cofactor-binding domain"/>
    <property type="match status" value="1"/>
</dbReference>
<reference evidence="4 5" key="1">
    <citation type="submission" date="2020-04" db="EMBL/GenBank/DDBJ databases">
        <title>Description of novel Gluconacetobacter.</title>
        <authorList>
            <person name="Sombolestani A."/>
        </authorList>
    </citation>
    <scope>NUCLEOTIDE SEQUENCE [LARGE SCALE GENOMIC DNA]</scope>
    <source>
        <strain evidence="4 5">LMG 21311</strain>
    </source>
</reference>
<dbReference type="InterPro" id="IPR008274">
    <property type="entry name" value="AldOxase/xan_DH_MoCoBD1"/>
</dbReference>
<dbReference type="SMART" id="SM01008">
    <property type="entry name" value="Ald_Xan_dh_C"/>
    <property type="match status" value="1"/>
</dbReference>
<evidence type="ECO:0000259" key="3">
    <source>
        <dbReference type="SMART" id="SM01008"/>
    </source>
</evidence>
<name>A0A7W4JQQ1_9PROT</name>
<dbReference type="Proteomes" id="UP000555756">
    <property type="component" value="Unassembled WGS sequence"/>
</dbReference>
<dbReference type="InterPro" id="IPR046867">
    <property type="entry name" value="AldOxase/xan_DH_MoCoBD2"/>
</dbReference>
<dbReference type="EMBL" id="JABEQF010000002">
    <property type="protein sequence ID" value="MBB2188960.1"/>
    <property type="molecule type" value="Genomic_DNA"/>
</dbReference>
<dbReference type="PANTHER" id="PTHR11908:SF132">
    <property type="entry name" value="ALDEHYDE OXIDASE 1-RELATED"/>
    <property type="match status" value="1"/>
</dbReference>
<dbReference type="Pfam" id="PF02738">
    <property type="entry name" value="MoCoBD_1"/>
    <property type="match status" value="1"/>
</dbReference>
<dbReference type="InterPro" id="IPR000674">
    <property type="entry name" value="Ald_Oxase/Xan_DH_a/b"/>
</dbReference>
<feature type="domain" description="Aldehyde oxidase/xanthine dehydrogenase a/b hammerhead" evidence="3">
    <location>
        <begin position="24"/>
        <end position="138"/>
    </location>
</feature>
<protein>
    <submittedName>
        <fullName evidence="4">Xanthine dehydrogenase family protein molybdopterin-binding subunit</fullName>
    </submittedName>
</protein>
<organism evidence="4 5">
    <name type="scientific">Gluconacetobacter azotocaptans</name>
    <dbReference type="NCBI Taxonomy" id="142834"/>
    <lineage>
        <taxon>Bacteria</taxon>
        <taxon>Pseudomonadati</taxon>
        <taxon>Pseudomonadota</taxon>
        <taxon>Alphaproteobacteria</taxon>
        <taxon>Acetobacterales</taxon>
        <taxon>Acetobacteraceae</taxon>
        <taxon>Gluconacetobacter</taxon>
    </lineage>
</organism>
<dbReference type="SUPFAM" id="SSF54665">
    <property type="entry name" value="CO dehydrogenase molybdoprotein N-domain-like"/>
    <property type="match status" value="1"/>
</dbReference>
<dbReference type="Gene3D" id="3.30.365.10">
    <property type="entry name" value="Aldehyde oxidase/xanthine dehydrogenase, molybdopterin binding domain"/>
    <property type="match status" value="4"/>
</dbReference>
<dbReference type="GO" id="GO:0016491">
    <property type="term" value="F:oxidoreductase activity"/>
    <property type="evidence" value="ECO:0007669"/>
    <property type="project" value="UniProtKB-KW"/>
</dbReference>
<gene>
    <name evidence="4" type="ORF">HLH34_03140</name>
</gene>
<dbReference type="RefSeq" id="WP_183118150.1">
    <property type="nucleotide sequence ID" value="NZ_JABEQF010000002.1"/>
</dbReference>
<accession>A0A7W4JQQ1</accession>
<dbReference type="AlphaFoldDB" id="A0A7W4JQQ1"/>